<dbReference type="Proteomes" id="UP000710385">
    <property type="component" value="Unassembled WGS sequence"/>
</dbReference>
<dbReference type="Pfam" id="PF01522">
    <property type="entry name" value="Polysacc_deac_1"/>
    <property type="match status" value="1"/>
</dbReference>
<keyword evidence="2" id="KW-0732">Signal</keyword>
<dbReference type="InterPro" id="IPR011330">
    <property type="entry name" value="Glyco_hydro/deAcase_b/a-brl"/>
</dbReference>
<evidence type="ECO:0000313" key="4">
    <source>
        <dbReference type="EMBL" id="MBE7525494.1"/>
    </source>
</evidence>
<gene>
    <name evidence="4" type="ORF">HS096_03875</name>
</gene>
<dbReference type="AlphaFoldDB" id="A0A928TSU8"/>
<comment type="subcellular location">
    <subcellularLocation>
        <location evidence="1">Secreted</location>
    </subcellularLocation>
</comment>
<evidence type="ECO:0000256" key="1">
    <source>
        <dbReference type="ARBA" id="ARBA00004613"/>
    </source>
</evidence>
<dbReference type="EMBL" id="JABTTY010000001">
    <property type="protein sequence ID" value="MBE7525494.1"/>
    <property type="molecule type" value="Genomic_DNA"/>
</dbReference>
<dbReference type="GO" id="GO:0005576">
    <property type="term" value="C:extracellular region"/>
    <property type="evidence" value="ECO:0007669"/>
    <property type="project" value="UniProtKB-SubCell"/>
</dbReference>
<dbReference type="SUPFAM" id="SSF88713">
    <property type="entry name" value="Glycoside hydrolase/deacetylase"/>
    <property type="match status" value="1"/>
</dbReference>
<proteinExistence type="predicted"/>
<comment type="caution">
    <text evidence="4">The sequence shown here is derived from an EMBL/GenBank/DDBJ whole genome shotgun (WGS) entry which is preliminary data.</text>
</comment>
<dbReference type="InterPro" id="IPR051398">
    <property type="entry name" value="Polysacch_Deacetylase"/>
</dbReference>
<organism evidence="4 5">
    <name type="scientific">candidate division WWE3 bacterium</name>
    <dbReference type="NCBI Taxonomy" id="2053526"/>
    <lineage>
        <taxon>Bacteria</taxon>
        <taxon>Katanobacteria</taxon>
    </lineage>
</organism>
<dbReference type="GO" id="GO:0005975">
    <property type="term" value="P:carbohydrate metabolic process"/>
    <property type="evidence" value="ECO:0007669"/>
    <property type="project" value="InterPro"/>
</dbReference>
<dbReference type="PROSITE" id="PS51677">
    <property type="entry name" value="NODB"/>
    <property type="match status" value="1"/>
</dbReference>
<evidence type="ECO:0000256" key="2">
    <source>
        <dbReference type="ARBA" id="ARBA00022729"/>
    </source>
</evidence>
<evidence type="ECO:0000313" key="5">
    <source>
        <dbReference type="Proteomes" id="UP000710385"/>
    </source>
</evidence>
<sequence>MRNIYIGLFIPLRGIFRIVSPSKEVCVLFYHSISESQDPFSISPIDFEKQLMLLRHVANPVSLSDIVSYVKGDKDLPDGSVAVTFDDGYQDIVTTALPILHRYRIPATVFVSVDPLKNELGNAHELLTHDDIRHLSQDPLIEIGSHAITHKKLTRLADHEVRFELQQSKDKIESITGKPCRYIAYPKGSVNPKVRFLTQNAKYVAGVCIKQGMVYPNMDPFLIKRIVVQKGIGAFAFRWRMTRIMDWLAVFDTTLQKLWRR</sequence>
<dbReference type="CDD" id="cd10918">
    <property type="entry name" value="CE4_NodB_like_5s_6s"/>
    <property type="match status" value="1"/>
</dbReference>
<dbReference type="Gene3D" id="3.20.20.370">
    <property type="entry name" value="Glycoside hydrolase/deacetylase"/>
    <property type="match status" value="1"/>
</dbReference>
<evidence type="ECO:0000259" key="3">
    <source>
        <dbReference type="PROSITE" id="PS51677"/>
    </source>
</evidence>
<protein>
    <submittedName>
        <fullName evidence="4">Polysaccharide deacetylase family protein</fullName>
    </submittedName>
</protein>
<dbReference type="InterPro" id="IPR002509">
    <property type="entry name" value="NODB_dom"/>
</dbReference>
<accession>A0A928TSU8</accession>
<name>A0A928TSU8_UNCKA</name>
<feature type="domain" description="NodB homology" evidence="3">
    <location>
        <begin position="79"/>
        <end position="261"/>
    </location>
</feature>
<dbReference type="PANTHER" id="PTHR34216">
    <property type="match status" value="1"/>
</dbReference>
<reference evidence="4" key="1">
    <citation type="submission" date="2020-05" db="EMBL/GenBank/DDBJ databases">
        <title>High-Quality Genomes of Partial-Nitritation/Anammox System by Hierarchical Clustering Based Hybrid Assembly.</title>
        <authorList>
            <person name="Liu L."/>
            <person name="Wang Y."/>
            <person name="Che Y."/>
            <person name="Chen Y."/>
            <person name="Xia Y."/>
            <person name="Luo R."/>
            <person name="Cheng S.H."/>
            <person name="Zheng C."/>
            <person name="Zhang T."/>
        </authorList>
    </citation>
    <scope>NUCLEOTIDE SEQUENCE</scope>
    <source>
        <strain evidence="4">H1_PAT1</strain>
    </source>
</reference>
<dbReference type="PANTHER" id="PTHR34216:SF3">
    <property type="entry name" value="POLY-BETA-1,6-N-ACETYL-D-GLUCOSAMINE N-DEACETYLASE"/>
    <property type="match status" value="1"/>
</dbReference>
<dbReference type="GO" id="GO:0016810">
    <property type="term" value="F:hydrolase activity, acting on carbon-nitrogen (but not peptide) bonds"/>
    <property type="evidence" value="ECO:0007669"/>
    <property type="project" value="InterPro"/>
</dbReference>